<dbReference type="AlphaFoldDB" id="A0A364XWN9"/>
<dbReference type="InterPro" id="IPR010994">
    <property type="entry name" value="RuvA_2-like"/>
</dbReference>
<proteinExistence type="predicted"/>
<accession>A0A364XWN9</accession>
<dbReference type="EMBL" id="QMFY01000015">
    <property type="protein sequence ID" value="RAV98817.1"/>
    <property type="molecule type" value="Genomic_DNA"/>
</dbReference>
<reference evidence="1 2" key="1">
    <citation type="submission" date="2018-06" db="EMBL/GenBank/DDBJ databases">
        <title>Chryseolinea flavus sp. nov., a member of the phylum Bacteroidetes isolated from soil.</title>
        <authorList>
            <person name="Li Y."/>
            <person name="Wang J."/>
        </authorList>
    </citation>
    <scope>NUCLEOTIDE SEQUENCE [LARGE SCALE GENOMIC DNA]</scope>
    <source>
        <strain evidence="1 2">SDU1-6</strain>
    </source>
</reference>
<name>A0A364XWN9_9BACT</name>
<organism evidence="1 2">
    <name type="scientific">Pseudochryseolinea flava</name>
    <dbReference type="NCBI Taxonomy" id="2059302"/>
    <lineage>
        <taxon>Bacteria</taxon>
        <taxon>Pseudomonadati</taxon>
        <taxon>Bacteroidota</taxon>
        <taxon>Cytophagia</taxon>
        <taxon>Cytophagales</taxon>
        <taxon>Fulvivirgaceae</taxon>
        <taxon>Pseudochryseolinea</taxon>
    </lineage>
</organism>
<dbReference type="SUPFAM" id="SSF47781">
    <property type="entry name" value="RuvA domain 2-like"/>
    <property type="match status" value="1"/>
</dbReference>
<dbReference type="RefSeq" id="WP_112749214.1">
    <property type="nucleotide sequence ID" value="NZ_QMFY01000015.1"/>
</dbReference>
<protein>
    <submittedName>
        <fullName evidence="1">Helix-hairpin-helix domain-containing protein</fullName>
    </submittedName>
</protein>
<comment type="caution">
    <text evidence="1">The sequence shown here is derived from an EMBL/GenBank/DDBJ whole genome shotgun (WGS) entry which is preliminary data.</text>
</comment>
<dbReference type="OrthoDB" id="9766750at2"/>
<evidence type="ECO:0000313" key="1">
    <source>
        <dbReference type="EMBL" id="RAV98817.1"/>
    </source>
</evidence>
<keyword evidence="2" id="KW-1185">Reference proteome</keyword>
<sequence>MKTFPILLSFLIACYYCHAQDYPRYQIDIQNIIDDAYGYQEEVLNYDELYENLLQFRSHPKNLNKIDADGLLELHVLTPAQIQSLLTYRANVGEFVSIYELQAVPDFDLPIIYKLIPFVFVPDPSAVISRGLFQRIREEGDHYLLLRYGESLQRKAGFTESDSSKQFKGSTGKLAVRLRSSRPGDFSFGLSFEKDEGEPMRWSTRNKQYGFDYSSFHLQLVNKGRLKNIILGDFQVQFGQGLVLGGGFGMGKGGETITSVRKSNIGLLPYTSFYEAGAFRGIAATVELSRKFIITNFVARNNRDARVVENEDAEFITTLQTTGLHRNEKEMAMRKQSTETNAGIVLQFKHQGLEAGIISHYLSYDKPLTKKAALYNQFSFSGKTNLNNSIYLNYNWQNISFFSEIANSMQAGSGFITGVLASLHPTFDLSLVGRFYQRNYHALYGNALAENTTAQNEQALYWGWKYRMNRRWTASGYIDLFVFPWIKFRNYQPSRGSEWLAKIDYTPNRKVKFFVQFRQEEKSRNQSNEGPLYISSATRKQNWVVSSVFGIGQKLRLQTRLQGSNFKFNSDYSGGIAVMQDISFEAGKFEFSARYALFDTDDFDNRQYAYEKDVLLAYSLPSYYGRGVRHLAMLEYKVSRSLTLWFRYTQTRYAHREEIGTDLEMIKGDLESDVKFQARLKF</sequence>
<gene>
    <name evidence="1" type="ORF">DQQ10_22650</name>
</gene>
<evidence type="ECO:0000313" key="2">
    <source>
        <dbReference type="Proteomes" id="UP000251889"/>
    </source>
</evidence>
<dbReference type="Proteomes" id="UP000251889">
    <property type="component" value="Unassembled WGS sequence"/>
</dbReference>